<sequence>MNEQVLIDAQGRKIPRVIWNANAPIAQMVLVHGFAEHYRPYSEFAKKLNQANITVQAFDLPGHGLAEGLRCHIDSFQDYLGNLQGFIQQIESDLPLFLFGHSMGGLISGHYAIQNSAQLKGLILSSPLTGFDGVSMQLMGALGRWLNQKYPTKSMPKLFNPKELSNLEERWPQYQSDPLRGQTITPSMFVSMLDWAQLLHKNAHLLTLPLLTFYSKADRVVSPSGIERFFAATKSRDKELVAFTESGHEILQSREEPQMTQKLIHWIINRLK</sequence>
<comment type="caution">
    <text evidence="2">The sequence shown here is derived from an EMBL/GenBank/DDBJ whole genome shotgun (WGS) entry which is preliminary data.</text>
</comment>
<organism evidence="2 3">
    <name type="scientific">Candidatus Lambdaproteobacteria bacterium RIFOXYD2_FULL_50_16</name>
    <dbReference type="NCBI Taxonomy" id="1817772"/>
    <lineage>
        <taxon>Bacteria</taxon>
        <taxon>Pseudomonadati</taxon>
        <taxon>Pseudomonadota</taxon>
        <taxon>Candidatus Lambdaproteobacteria</taxon>
    </lineage>
</organism>
<evidence type="ECO:0000313" key="2">
    <source>
        <dbReference type="EMBL" id="OGG93280.1"/>
    </source>
</evidence>
<dbReference type="EMBL" id="MFNE01000052">
    <property type="protein sequence ID" value="OGG93280.1"/>
    <property type="molecule type" value="Genomic_DNA"/>
</dbReference>
<proteinExistence type="predicted"/>
<name>A0A1F6G592_9PROT</name>
<dbReference type="Proteomes" id="UP000178449">
    <property type="component" value="Unassembled WGS sequence"/>
</dbReference>
<dbReference type="InterPro" id="IPR051044">
    <property type="entry name" value="MAG_DAG_Lipase"/>
</dbReference>
<dbReference type="Pfam" id="PF12146">
    <property type="entry name" value="Hydrolase_4"/>
    <property type="match status" value="1"/>
</dbReference>
<dbReference type="AlphaFoldDB" id="A0A1F6G592"/>
<dbReference type="SUPFAM" id="SSF53474">
    <property type="entry name" value="alpha/beta-Hydrolases"/>
    <property type="match status" value="1"/>
</dbReference>
<accession>A0A1F6G592</accession>
<feature type="domain" description="Serine aminopeptidase S33" evidence="1">
    <location>
        <begin position="24"/>
        <end position="252"/>
    </location>
</feature>
<reference evidence="2 3" key="1">
    <citation type="journal article" date="2016" name="Nat. Commun.">
        <title>Thousands of microbial genomes shed light on interconnected biogeochemical processes in an aquifer system.</title>
        <authorList>
            <person name="Anantharaman K."/>
            <person name="Brown C.T."/>
            <person name="Hug L.A."/>
            <person name="Sharon I."/>
            <person name="Castelle C.J."/>
            <person name="Probst A.J."/>
            <person name="Thomas B.C."/>
            <person name="Singh A."/>
            <person name="Wilkins M.J."/>
            <person name="Karaoz U."/>
            <person name="Brodie E.L."/>
            <person name="Williams K.H."/>
            <person name="Hubbard S.S."/>
            <person name="Banfield J.F."/>
        </authorList>
    </citation>
    <scope>NUCLEOTIDE SEQUENCE [LARGE SCALE GENOMIC DNA]</scope>
</reference>
<evidence type="ECO:0000313" key="3">
    <source>
        <dbReference type="Proteomes" id="UP000178449"/>
    </source>
</evidence>
<gene>
    <name evidence="2" type="ORF">A2527_13620</name>
</gene>
<dbReference type="STRING" id="1817772.A2527_13620"/>
<evidence type="ECO:0000259" key="1">
    <source>
        <dbReference type="Pfam" id="PF12146"/>
    </source>
</evidence>
<dbReference type="PANTHER" id="PTHR11614">
    <property type="entry name" value="PHOSPHOLIPASE-RELATED"/>
    <property type="match status" value="1"/>
</dbReference>
<dbReference type="Gene3D" id="3.40.50.1820">
    <property type="entry name" value="alpha/beta hydrolase"/>
    <property type="match status" value="1"/>
</dbReference>
<dbReference type="InterPro" id="IPR022742">
    <property type="entry name" value="Hydrolase_4"/>
</dbReference>
<dbReference type="InterPro" id="IPR029058">
    <property type="entry name" value="AB_hydrolase_fold"/>
</dbReference>
<protein>
    <recommendedName>
        <fullName evidence="1">Serine aminopeptidase S33 domain-containing protein</fullName>
    </recommendedName>
</protein>